<reference evidence="5" key="1">
    <citation type="submission" date="2017-02" db="EMBL/GenBank/DDBJ databases">
        <authorList>
            <person name="Varghese N."/>
            <person name="Submissions S."/>
        </authorList>
    </citation>
    <scope>NUCLEOTIDE SEQUENCE [LARGE SCALE GENOMIC DNA]</scope>
    <source>
        <strain evidence="5">USBA 833</strain>
    </source>
</reference>
<organism evidence="4 5">
    <name type="scientific">Caloramator quimbayensis</name>
    <dbReference type="NCBI Taxonomy" id="1147123"/>
    <lineage>
        <taxon>Bacteria</taxon>
        <taxon>Bacillati</taxon>
        <taxon>Bacillota</taxon>
        <taxon>Clostridia</taxon>
        <taxon>Eubacteriales</taxon>
        <taxon>Clostridiaceae</taxon>
        <taxon>Caloramator</taxon>
    </lineage>
</organism>
<feature type="domain" description="Glycosyl hydrolase family 13 catalytic" evidence="3">
    <location>
        <begin position="8"/>
        <end position="357"/>
    </location>
</feature>
<evidence type="ECO:0000256" key="2">
    <source>
        <dbReference type="ARBA" id="ARBA00023295"/>
    </source>
</evidence>
<dbReference type="Gene3D" id="3.90.400.10">
    <property type="entry name" value="Oligo-1,6-glucosidase, Domain 2"/>
    <property type="match status" value="1"/>
</dbReference>
<dbReference type="AlphaFoldDB" id="A0A1T4XFX9"/>
<evidence type="ECO:0000259" key="3">
    <source>
        <dbReference type="SMART" id="SM00642"/>
    </source>
</evidence>
<keyword evidence="1" id="KW-0378">Hydrolase</keyword>
<dbReference type="PANTHER" id="PTHR10357">
    <property type="entry name" value="ALPHA-AMYLASE FAMILY MEMBER"/>
    <property type="match status" value="1"/>
</dbReference>
<keyword evidence="5" id="KW-1185">Reference proteome</keyword>
<dbReference type="SMART" id="SM00642">
    <property type="entry name" value="Aamy"/>
    <property type="match status" value="1"/>
</dbReference>
<dbReference type="SUPFAM" id="SSF51445">
    <property type="entry name" value="(Trans)glycosidases"/>
    <property type="match status" value="1"/>
</dbReference>
<dbReference type="InterPro" id="IPR017853">
    <property type="entry name" value="GH"/>
</dbReference>
<dbReference type="CDD" id="cd11338">
    <property type="entry name" value="AmyAc_CMD"/>
    <property type="match status" value="1"/>
</dbReference>
<dbReference type="GO" id="GO:0016798">
    <property type="term" value="F:hydrolase activity, acting on glycosyl bonds"/>
    <property type="evidence" value="ECO:0007669"/>
    <property type="project" value="UniProtKB-KW"/>
</dbReference>
<dbReference type="Pfam" id="PF00128">
    <property type="entry name" value="Alpha-amylase"/>
    <property type="match status" value="2"/>
</dbReference>
<dbReference type="InterPro" id="IPR045857">
    <property type="entry name" value="O16G_dom_2"/>
</dbReference>
<dbReference type="GO" id="GO:0005975">
    <property type="term" value="P:carbohydrate metabolic process"/>
    <property type="evidence" value="ECO:0007669"/>
    <property type="project" value="InterPro"/>
</dbReference>
<accession>A0A1T4XFX9</accession>
<keyword evidence="2 4" id="KW-0326">Glycosidase</keyword>
<dbReference type="Proteomes" id="UP000190105">
    <property type="component" value="Unassembled WGS sequence"/>
</dbReference>
<evidence type="ECO:0000313" key="5">
    <source>
        <dbReference type="Proteomes" id="UP000190105"/>
    </source>
</evidence>
<protein>
    <submittedName>
        <fullName evidence="4">Glycosidase</fullName>
    </submittedName>
</protein>
<dbReference type="Gene3D" id="3.20.20.80">
    <property type="entry name" value="Glycosidases"/>
    <property type="match status" value="1"/>
</dbReference>
<dbReference type="RefSeq" id="WP_078696401.1">
    <property type="nucleotide sequence ID" value="NZ_FUYH01000008.1"/>
</dbReference>
<gene>
    <name evidence="4" type="ORF">SAMN05443428_10896</name>
</gene>
<dbReference type="OrthoDB" id="9805159at2"/>
<sequence>MTDEIIYQIFPDRFYNGDRNNDPKGVQPWNNNVDRDSFLGGDLKGILDKLSYLEELGTTVIYLNPIFQSPSNHKYDTENYFKIDENFGDNEMFKNFVKECHKRNIKVIIDGVFNHTGTKFFAFKDLLEKQQFSCYKNWYDVFSFPVNEQGEVSYRACGGAAFLPKLNTENKEVQDYIIKVIKYWESYGIDGLRLDVPFEMHISMLKRIRECTDLFIIGEIWGLGGRYVPKYFDSVTNYYFRELIRKAVANQCLDGAMFIDEWNIIENQYGKHIYNQINLAGSHDTERISTLCGKNTKKINLFFALLFLLPGIPLIYYGDEIGMEGSNDPYCRGGMEWDKEKWNYEILNNIKKLIKLRKEHIELRRGKLKFVSSKDRMICFERCYENSIIKVFVNFGFQKDCIEGKILEPLSYEIEKY</sequence>
<name>A0A1T4XFX9_9CLOT</name>
<dbReference type="EMBL" id="FUYH01000008">
    <property type="protein sequence ID" value="SKA87991.1"/>
    <property type="molecule type" value="Genomic_DNA"/>
</dbReference>
<evidence type="ECO:0000313" key="4">
    <source>
        <dbReference type="EMBL" id="SKA87991.1"/>
    </source>
</evidence>
<proteinExistence type="predicted"/>
<dbReference type="InterPro" id="IPR006047">
    <property type="entry name" value="GH13_cat_dom"/>
</dbReference>
<dbReference type="PANTHER" id="PTHR10357:SF210">
    <property type="entry name" value="MALTODEXTRIN GLUCOSIDASE"/>
    <property type="match status" value="1"/>
</dbReference>
<dbReference type="STRING" id="1147123.SAMN05443428_10896"/>
<evidence type="ECO:0000256" key="1">
    <source>
        <dbReference type="ARBA" id="ARBA00022801"/>
    </source>
</evidence>